<dbReference type="InterPro" id="IPR008264">
    <property type="entry name" value="Beta_glucanase"/>
</dbReference>
<evidence type="ECO:0000313" key="6">
    <source>
        <dbReference type="EMBL" id="KIY65450.1"/>
    </source>
</evidence>
<evidence type="ECO:0000259" key="5">
    <source>
        <dbReference type="PROSITE" id="PS51762"/>
    </source>
</evidence>
<keyword evidence="1 6" id="KW-0378">Hydrolase</keyword>
<dbReference type="GO" id="GO:0004553">
    <property type="term" value="F:hydrolase activity, hydrolyzing O-glycosyl compounds"/>
    <property type="evidence" value="ECO:0007669"/>
    <property type="project" value="InterPro"/>
</dbReference>
<dbReference type="CDD" id="cd00413">
    <property type="entry name" value="Glyco_hydrolase_16"/>
    <property type="match status" value="1"/>
</dbReference>
<dbReference type="SUPFAM" id="SSF49899">
    <property type="entry name" value="Concanavalin A-like lectins/glucanases"/>
    <property type="match status" value="1"/>
</dbReference>
<dbReference type="PANTHER" id="PTHR38121:SF2">
    <property type="entry name" value="ACYLTRANSFERASE 3 DOMAIN-CONTAINING PROTEIN"/>
    <property type="match status" value="1"/>
</dbReference>
<dbReference type="AlphaFoldDB" id="A0A0D7B5F6"/>
<feature type="chain" id="PRO_5002316981" evidence="4">
    <location>
        <begin position="21"/>
        <end position="254"/>
    </location>
</feature>
<dbReference type="Pfam" id="PF00722">
    <property type="entry name" value="Glyco_hydro_16"/>
    <property type="match status" value="1"/>
</dbReference>
<dbReference type="Gene3D" id="2.60.120.200">
    <property type="match status" value="1"/>
</dbReference>
<name>A0A0D7B5F6_9AGAR</name>
<accession>A0A0D7B5F6</accession>
<feature type="active site" description="Proton donor" evidence="3">
    <location>
        <position position="135"/>
    </location>
</feature>
<dbReference type="OrthoDB" id="25131at2759"/>
<evidence type="ECO:0000313" key="7">
    <source>
        <dbReference type="Proteomes" id="UP000054007"/>
    </source>
</evidence>
<evidence type="ECO:0000256" key="4">
    <source>
        <dbReference type="SAM" id="SignalP"/>
    </source>
</evidence>
<dbReference type="Proteomes" id="UP000054007">
    <property type="component" value="Unassembled WGS sequence"/>
</dbReference>
<dbReference type="PANTHER" id="PTHR38121">
    <property type="entry name" value="GH16 DOMAIN-CONTAINING PROTEIN"/>
    <property type="match status" value="1"/>
</dbReference>
<organism evidence="6 7">
    <name type="scientific">Cylindrobasidium torrendii FP15055 ss-10</name>
    <dbReference type="NCBI Taxonomy" id="1314674"/>
    <lineage>
        <taxon>Eukaryota</taxon>
        <taxon>Fungi</taxon>
        <taxon>Dikarya</taxon>
        <taxon>Basidiomycota</taxon>
        <taxon>Agaricomycotina</taxon>
        <taxon>Agaricomycetes</taxon>
        <taxon>Agaricomycetidae</taxon>
        <taxon>Agaricales</taxon>
        <taxon>Marasmiineae</taxon>
        <taxon>Physalacriaceae</taxon>
        <taxon>Cylindrobasidium</taxon>
    </lineage>
</organism>
<evidence type="ECO:0000256" key="2">
    <source>
        <dbReference type="ARBA" id="ARBA00023295"/>
    </source>
</evidence>
<feature type="active site" description="Nucleophile" evidence="3">
    <location>
        <position position="131"/>
    </location>
</feature>
<dbReference type="GO" id="GO:0005975">
    <property type="term" value="P:carbohydrate metabolic process"/>
    <property type="evidence" value="ECO:0007669"/>
    <property type="project" value="InterPro"/>
</dbReference>
<dbReference type="PROSITE" id="PS51762">
    <property type="entry name" value="GH16_2"/>
    <property type="match status" value="1"/>
</dbReference>
<gene>
    <name evidence="6" type="ORF">CYLTODRAFT_424357</name>
</gene>
<evidence type="ECO:0000256" key="1">
    <source>
        <dbReference type="ARBA" id="ARBA00022801"/>
    </source>
</evidence>
<sequence length="254" mass="27377">MISTLHLLLTSTLIPAAVYGQSCSDSTTVDFSGVNGGDAASFLSQYGLSISTYGDVPSTPIQHDFVGSNVALGNGVLEMKVQAYSGSGHVKSSEIVSDDEFLHGSLRVTMKSSMTKGICEGIFFFKSDLQETDIELLTTTSLEASATVPAGFWTTNQAQVEDGDSISENLAFWFDPTQGFHEYRIDWTADATTFYVDGQQVNRLTENVPNVPALFIFNAWSSGDPYWSAGPPTVDSVSQISKIVLYKGFVPEGC</sequence>
<keyword evidence="4" id="KW-0732">Signal</keyword>
<dbReference type="InterPro" id="IPR013320">
    <property type="entry name" value="ConA-like_dom_sf"/>
</dbReference>
<keyword evidence="7" id="KW-1185">Reference proteome</keyword>
<protein>
    <submittedName>
        <fullName evidence="6">Glycoside hydrolase family 16 protein</fullName>
    </submittedName>
</protein>
<feature type="domain" description="GH16" evidence="5">
    <location>
        <begin position="9"/>
        <end position="236"/>
    </location>
</feature>
<evidence type="ECO:0000256" key="3">
    <source>
        <dbReference type="PIRSR" id="PIRSR608264-1"/>
    </source>
</evidence>
<dbReference type="EMBL" id="KN880590">
    <property type="protein sequence ID" value="KIY65450.1"/>
    <property type="molecule type" value="Genomic_DNA"/>
</dbReference>
<dbReference type="InterPro" id="IPR000757">
    <property type="entry name" value="Beta-glucanase-like"/>
</dbReference>
<dbReference type="STRING" id="1314674.A0A0D7B5F6"/>
<dbReference type="PRINTS" id="PR00737">
    <property type="entry name" value="GLHYDRLASE16"/>
</dbReference>
<reference evidence="6 7" key="1">
    <citation type="journal article" date="2015" name="Fungal Genet. Biol.">
        <title>Evolution of novel wood decay mechanisms in Agaricales revealed by the genome sequences of Fistulina hepatica and Cylindrobasidium torrendii.</title>
        <authorList>
            <person name="Floudas D."/>
            <person name="Held B.W."/>
            <person name="Riley R."/>
            <person name="Nagy L.G."/>
            <person name="Koehler G."/>
            <person name="Ransdell A.S."/>
            <person name="Younus H."/>
            <person name="Chow J."/>
            <person name="Chiniquy J."/>
            <person name="Lipzen A."/>
            <person name="Tritt A."/>
            <person name="Sun H."/>
            <person name="Haridas S."/>
            <person name="LaButti K."/>
            <person name="Ohm R.A."/>
            <person name="Kues U."/>
            <person name="Blanchette R.A."/>
            <person name="Grigoriev I.V."/>
            <person name="Minto R.E."/>
            <person name="Hibbett D.S."/>
        </authorList>
    </citation>
    <scope>NUCLEOTIDE SEQUENCE [LARGE SCALE GENOMIC DNA]</scope>
    <source>
        <strain evidence="6 7">FP15055 ss-10</strain>
    </source>
</reference>
<feature type="signal peptide" evidence="4">
    <location>
        <begin position="1"/>
        <end position="20"/>
    </location>
</feature>
<proteinExistence type="predicted"/>
<keyword evidence="2" id="KW-0326">Glycosidase</keyword>